<sequence length="363" mass="36468">AGDTTAQDTADITSTGGTDTTTDSTALFLAKTTRIDSTTVALNDEDTTKAGGSKLVQGQDPANDPVSLELFFDPVTKATVLRGAQANTAPFGGANNNGGGQDTADPEPVEEPAATTTAAAEETVDATGTCPPASTVTVTVGAASTETAAATTEASATTSAEEADPSGAHSFVLIPQGTHGKKSLQGPGFDGRKLAEFSFQPENRNEFAQSSALNGCQAPQETVDACRNAIVAVANVAGGAKADQFNAALGIETNFAQVPAAVGGGVGSADSVSTANFNNCEAPQIAFGIFDGRKENSFAPATPSFVHGSALNPNIITQFICDQVKDRCNANQVAIDKCEAAKAATVGLTGQAVADAFNAAISA</sequence>
<proteinExistence type="predicted"/>
<dbReference type="Proteomes" id="UP000789525">
    <property type="component" value="Unassembled WGS sequence"/>
</dbReference>
<evidence type="ECO:0000313" key="1">
    <source>
        <dbReference type="EMBL" id="CAG8638423.1"/>
    </source>
</evidence>
<keyword evidence="2" id="KW-1185">Reference proteome</keyword>
<evidence type="ECO:0000313" key="2">
    <source>
        <dbReference type="Proteomes" id="UP000789525"/>
    </source>
</evidence>
<feature type="non-terminal residue" evidence="1">
    <location>
        <position position="1"/>
    </location>
</feature>
<gene>
    <name evidence="1" type="ORF">ACOLOM_LOCUS7862</name>
</gene>
<comment type="caution">
    <text evidence="1">The sequence shown here is derived from an EMBL/GenBank/DDBJ whole genome shotgun (WGS) entry which is preliminary data.</text>
</comment>
<protein>
    <submittedName>
        <fullName evidence="1">10322_t:CDS:1</fullName>
    </submittedName>
</protein>
<organism evidence="1 2">
    <name type="scientific">Acaulospora colombiana</name>
    <dbReference type="NCBI Taxonomy" id="27376"/>
    <lineage>
        <taxon>Eukaryota</taxon>
        <taxon>Fungi</taxon>
        <taxon>Fungi incertae sedis</taxon>
        <taxon>Mucoromycota</taxon>
        <taxon>Glomeromycotina</taxon>
        <taxon>Glomeromycetes</taxon>
        <taxon>Diversisporales</taxon>
        <taxon>Acaulosporaceae</taxon>
        <taxon>Acaulospora</taxon>
    </lineage>
</organism>
<reference evidence="1" key="1">
    <citation type="submission" date="2021-06" db="EMBL/GenBank/DDBJ databases">
        <authorList>
            <person name="Kallberg Y."/>
            <person name="Tangrot J."/>
            <person name="Rosling A."/>
        </authorList>
    </citation>
    <scope>NUCLEOTIDE SEQUENCE</scope>
    <source>
        <strain evidence="1">CL356</strain>
    </source>
</reference>
<accession>A0ACA9N785</accession>
<name>A0ACA9N785_9GLOM</name>
<dbReference type="EMBL" id="CAJVPT010018993">
    <property type="protein sequence ID" value="CAG8638423.1"/>
    <property type="molecule type" value="Genomic_DNA"/>
</dbReference>